<reference evidence="14" key="4">
    <citation type="submission" date="2025-08" db="UniProtKB">
        <authorList>
            <consortium name="Ensembl"/>
        </authorList>
    </citation>
    <scope>IDENTIFICATION</scope>
</reference>
<keyword evidence="15" id="KW-1185">Reference proteome</keyword>
<accession>A0A4W3HXC5</accession>
<comment type="subcellular location">
    <subcellularLocation>
        <location evidence="1">Chromosome</location>
    </subcellularLocation>
</comment>
<dbReference type="GO" id="GO:0040029">
    <property type="term" value="P:epigenetic regulation of gene expression"/>
    <property type="evidence" value="ECO:0007669"/>
    <property type="project" value="InterPro"/>
</dbReference>
<feature type="compositionally biased region" description="Basic and acidic residues" evidence="12">
    <location>
        <begin position="738"/>
        <end position="758"/>
    </location>
</feature>
<feature type="compositionally biased region" description="Polar residues" evidence="12">
    <location>
        <begin position="560"/>
        <end position="570"/>
    </location>
</feature>
<evidence type="ECO:0000313" key="14">
    <source>
        <dbReference type="Ensembl" id="ENSCMIP00000021021.1"/>
    </source>
</evidence>
<evidence type="ECO:0000256" key="2">
    <source>
        <dbReference type="ARBA" id="ARBA00007502"/>
    </source>
</evidence>
<dbReference type="CDD" id="cd18895">
    <property type="entry name" value="TET1"/>
    <property type="match status" value="1"/>
</dbReference>
<feature type="compositionally biased region" description="Polar residues" evidence="12">
    <location>
        <begin position="768"/>
        <end position="787"/>
    </location>
</feature>
<keyword evidence="3" id="KW-0158">Chromosome</keyword>
<evidence type="ECO:0000256" key="5">
    <source>
        <dbReference type="ARBA" id="ARBA00022833"/>
    </source>
</evidence>
<feature type="region of interest" description="Disordered" evidence="12">
    <location>
        <begin position="1"/>
        <end position="31"/>
    </location>
</feature>
<dbReference type="GO" id="GO:0005634">
    <property type="term" value="C:nucleus"/>
    <property type="evidence" value="ECO:0007669"/>
    <property type="project" value="UniProtKB-UniRule"/>
</dbReference>
<feature type="compositionally biased region" description="Basic residues" evidence="12">
    <location>
        <begin position="519"/>
        <end position="529"/>
    </location>
</feature>
<dbReference type="GeneTree" id="ENSGT00940000158935"/>
<dbReference type="InterPro" id="IPR024779">
    <property type="entry name" value="2OGFeDO_JBP1/TET_oxygenase_dom"/>
</dbReference>
<feature type="region of interest" description="Disordered" evidence="12">
    <location>
        <begin position="731"/>
        <end position="787"/>
    </location>
</feature>
<feature type="region of interest" description="Disordered" evidence="12">
    <location>
        <begin position="519"/>
        <end position="570"/>
    </location>
</feature>
<evidence type="ECO:0000256" key="7">
    <source>
        <dbReference type="ARBA" id="ARBA00023002"/>
    </source>
</evidence>
<dbReference type="GO" id="GO:0045944">
    <property type="term" value="P:positive regulation of transcription by RNA polymerase II"/>
    <property type="evidence" value="ECO:0007669"/>
    <property type="project" value="TreeGrafter"/>
</dbReference>
<feature type="compositionally biased region" description="Low complexity" evidence="12">
    <location>
        <begin position="304"/>
        <end position="316"/>
    </location>
</feature>
<comment type="catalytic activity">
    <reaction evidence="9 11">
        <text>a 5-formyl-2'-deoxycytidine in DNA + 2-oxoglutarate + O2 = a 5-carboxyl-2'-deoxycytidine in DNA + succinate + CO2 + H(+)</text>
        <dbReference type="Rhea" id="RHEA:53832"/>
        <dbReference type="Rhea" id="RHEA-COMP:13656"/>
        <dbReference type="Rhea" id="RHEA-COMP:13657"/>
        <dbReference type="ChEBI" id="CHEBI:15378"/>
        <dbReference type="ChEBI" id="CHEBI:15379"/>
        <dbReference type="ChEBI" id="CHEBI:16526"/>
        <dbReference type="ChEBI" id="CHEBI:16810"/>
        <dbReference type="ChEBI" id="CHEBI:30031"/>
        <dbReference type="ChEBI" id="CHEBI:137731"/>
        <dbReference type="ChEBI" id="CHEBI:137732"/>
        <dbReference type="EC" id="1.14.11.80"/>
    </reaction>
</comment>
<keyword evidence="5 11" id="KW-0862">Zinc</keyword>
<feature type="region of interest" description="Disordered" evidence="12">
    <location>
        <begin position="834"/>
        <end position="858"/>
    </location>
</feature>
<dbReference type="STRING" id="7868.ENSCMIP00000021021"/>
<comment type="catalytic activity">
    <reaction evidence="10 11">
        <text>a 5-hydroxymethyl-2'-deoxycytidine in DNA + 2-oxoglutarate + O2 = a 5-formyl-2'-deoxycytidine in DNA + succinate + CO2 + H2O</text>
        <dbReference type="Rhea" id="RHEA:53828"/>
        <dbReference type="Rhea" id="RHEA-COMP:13315"/>
        <dbReference type="Rhea" id="RHEA-COMP:13656"/>
        <dbReference type="ChEBI" id="CHEBI:15377"/>
        <dbReference type="ChEBI" id="CHEBI:15379"/>
        <dbReference type="ChEBI" id="CHEBI:16526"/>
        <dbReference type="ChEBI" id="CHEBI:16810"/>
        <dbReference type="ChEBI" id="CHEBI:30031"/>
        <dbReference type="ChEBI" id="CHEBI:136731"/>
        <dbReference type="ChEBI" id="CHEBI:137731"/>
        <dbReference type="EC" id="1.14.11.80"/>
    </reaction>
</comment>
<dbReference type="GO" id="GO:0008270">
    <property type="term" value="F:zinc ion binding"/>
    <property type="evidence" value="ECO:0007669"/>
    <property type="project" value="UniProtKB-UniRule"/>
</dbReference>
<feature type="region of interest" description="Disordered" evidence="12">
    <location>
        <begin position="612"/>
        <end position="672"/>
    </location>
</feature>
<reference evidence="14" key="5">
    <citation type="submission" date="2025-09" db="UniProtKB">
        <authorList>
            <consortium name="Ensembl"/>
        </authorList>
    </citation>
    <scope>IDENTIFICATION</scope>
</reference>
<evidence type="ECO:0000256" key="1">
    <source>
        <dbReference type="ARBA" id="ARBA00004286"/>
    </source>
</evidence>
<dbReference type="Pfam" id="PF12851">
    <property type="entry name" value="Tet_JBP"/>
    <property type="match status" value="1"/>
</dbReference>
<sequence>MEEGISNQDEEHGLEQSTRPFPGHRLHTEEEVTTAERDECTEGQIQSLHVNGDICKTFTAELDNLTKNEDVDFSIIDSDSSPKAQTLFAHPFSNVAKHIINSLNESSLPLKKFDLGESLDLVTNKTEYFCNSTHPLNNTIKLNNDLSTLVSVVSYAQSESGRSLSVEKESTSCNCEGLDCPDYQNVVDESAKTMCEEGRTASPFLRKDTCVENGALHKSSTLYEYSPSILSMVKKKNISIQQAIAIEALTQLSVTPPQILAEVSKPTIEIRERFVSSSPSVCEQKCFSSSLGQSLPMEANEPHQQQQLQQQNEQQQKSNGTLPPESRLTYQLSPLCQPNSIDNPVESEHEPRETHPSKPNISPLEILLEAISYPGISVNHTEMVNSAHLEEKKVNGNCQFFPNLSSDLPNNINYSTLTTQSLEFSDRENCDVENGKVSKCLITGVRNKAEEEAAAQLTQLAAIIESQQYCQNWLKHKECKDVLHDDVHQKGWPKQKKMFLQHQQRVPVLPKQLTLALQRKNKAPSHKHNQTPQATSRMQPYKQRQQKQPKQGHQLTQQPNQATSFRQQEQQCLGHLHQQNQNLEKFRKYSDVQCQQQIQDANLNQEIHQQIQPESSEMQSYSNPPQMSQEKGEVMQSVSQEKQCFPTDSLPSNSFRTHSPHSPSMSSSQCTAKETDTPKWTCAETVLPCSCPNEVNSYNQSILTKVKSLKQSKSNSDNISELQAQYNCISQVRPSGETTHREDVLENPNKQDAEKGQVDLEGDLPLNRPSTQQGQSNLRATDQQSASVSIEAQIAPTIHQSSSSSEGLSVFTSKSPRCIKVETSGCVTVLSTSNLNTEDNQSGSFGQTTPTKSNAPSQATTLNSFLESPMKFLDTPTKKLLDTPSKKGQSEFPMCDCVEQIIEKDEGPYYTHLGAGPNVAAVREMIEDRYGEKGKAIRIEVVIYTGKEGKSSQGCPIAKWVIRRSNEEEKLLCLVRQRAGHRCQTAVIVILILAWEGIPRTLADKLYQELTQTLRKYGSPTNRRCALNEDRTCACQGLDPERSGASFSFGCSWSMYYNGCKFARSKYPRKFKLLTDDIKEEEMLESYLQELASDVAPVYQKLAPEAYGNQIMNENIASNCRLGLKSGRPFSGVTACIDFCAHSHKDQHNMRNGSTVVCTLTKEDNRTVNSIPEDEQLHVLPLYKISHADEYGNEDIQEEKMKNGAIQVLSSFPREVRILAEPVKSARKKKLEAKRAALDKQEKKHSTSGKLKEGAADKHCSAIHQCSAASSSMKTRPQDHYNSFKYTGHTGVGNYSPLGGFTSPAPYNLGGVYPYSTLIPRPNLPTLPSFQHSFSVPYGYLGYPGNQHFLSPFTKYNNVEMMINGFSGSALDDKKADIPQLLPNMNFSVQQGRTDSLDQIYKNATQFTQQRKPQAIKEQTSHSQLPGSCDNMSLSLETKTTDTSKPNGLVKLQLGGNFREFQQSFTQDESLIPPKAENNEEPTPMGTSEKPVQEVWSDSEHNFLDEDIGGVAVAPSHGSVLIECARHELHATTPVKKPNRHHPTRISLVFYQHKNLHEPKHGLALWEAKLTKMAERAKEKEKEEVNHEHNLTKPNKKFKRAVPQPPELLQEDNELVRVPTRKALSTPRDSVITVSSYALTQVTGPYSRWI</sequence>
<dbReference type="InterPro" id="IPR046942">
    <property type="entry name" value="TET_oxygenase"/>
</dbReference>
<organism evidence="14 15">
    <name type="scientific">Callorhinchus milii</name>
    <name type="common">Ghost shark</name>
    <dbReference type="NCBI Taxonomy" id="7868"/>
    <lineage>
        <taxon>Eukaryota</taxon>
        <taxon>Metazoa</taxon>
        <taxon>Chordata</taxon>
        <taxon>Craniata</taxon>
        <taxon>Vertebrata</taxon>
        <taxon>Chondrichthyes</taxon>
        <taxon>Holocephali</taxon>
        <taxon>Chimaeriformes</taxon>
        <taxon>Callorhinchidae</taxon>
        <taxon>Callorhinchus</taxon>
    </lineage>
</organism>
<feature type="region of interest" description="Disordered" evidence="12">
    <location>
        <begin position="1408"/>
        <end position="1429"/>
    </location>
</feature>
<comment type="cofactor">
    <cofactor evidence="11">
        <name>Zn(2+)</name>
        <dbReference type="ChEBI" id="CHEBI:29105"/>
    </cofactor>
    <text evidence="11">The zinc ions have a structural role.</text>
</comment>
<keyword evidence="8 11" id="KW-0408">Iron</keyword>
<dbReference type="Ensembl" id="ENSCMIT00000021404.1">
    <property type="protein sequence ID" value="ENSCMIP00000021021.1"/>
    <property type="gene ID" value="ENSCMIG00000009650.1"/>
</dbReference>
<keyword evidence="6 11" id="KW-0223">Dioxygenase</keyword>
<feature type="domain" description="Methylcytosine dioxygenase TET1-3 oxygenase" evidence="13">
    <location>
        <begin position="1052"/>
        <end position="1554"/>
    </location>
</feature>
<dbReference type="InterPro" id="IPR040175">
    <property type="entry name" value="TET1/2/3"/>
</dbReference>
<evidence type="ECO:0000256" key="12">
    <source>
        <dbReference type="SAM" id="MobiDB-lite"/>
    </source>
</evidence>
<dbReference type="Proteomes" id="UP000314986">
    <property type="component" value="Unassembled WGS sequence"/>
</dbReference>
<evidence type="ECO:0000256" key="10">
    <source>
        <dbReference type="ARBA" id="ARBA00049431"/>
    </source>
</evidence>
<dbReference type="PANTHER" id="PTHR23358:SF2">
    <property type="entry name" value="METHYLCYTOSINE DIOXYGENASE TET1"/>
    <property type="match status" value="1"/>
</dbReference>
<name>A0A4W3HXC5_CALMI</name>
<proteinExistence type="inferred from homology"/>
<keyword evidence="7 11" id="KW-0560">Oxidoreductase</keyword>
<feature type="region of interest" description="Disordered" evidence="12">
    <location>
        <begin position="293"/>
        <end position="361"/>
    </location>
</feature>
<dbReference type="EC" id="1.14.11.80" evidence="11"/>
<reference evidence="15" key="1">
    <citation type="journal article" date="2006" name="Science">
        <title>Ancient noncoding elements conserved in the human genome.</title>
        <authorList>
            <person name="Venkatesh B."/>
            <person name="Kirkness E.F."/>
            <person name="Loh Y.H."/>
            <person name="Halpern A.L."/>
            <person name="Lee A.P."/>
            <person name="Johnson J."/>
            <person name="Dandona N."/>
            <person name="Viswanathan L.D."/>
            <person name="Tay A."/>
            <person name="Venter J.C."/>
            <person name="Strausberg R.L."/>
            <person name="Brenner S."/>
        </authorList>
    </citation>
    <scope>NUCLEOTIDE SEQUENCE [LARGE SCALE GENOMIC DNA]</scope>
</reference>
<dbReference type="PANTHER" id="PTHR23358">
    <property type="entry name" value="METHYLCYTOSINE DIOXYGENASE TET"/>
    <property type="match status" value="1"/>
</dbReference>
<reference evidence="15" key="2">
    <citation type="journal article" date="2007" name="PLoS Biol.">
        <title>Survey sequencing and comparative analysis of the elephant shark (Callorhinchus milii) genome.</title>
        <authorList>
            <person name="Venkatesh B."/>
            <person name="Kirkness E.F."/>
            <person name="Loh Y.H."/>
            <person name="Halpern A.L."/>
            <person name="Lee A.P."/>
            <person name="Johnson J."/>
            <person name="Dandona N."/>
            <person name="Viswanathan L.D."/>
            <person name="Tay A."/>
            <person name="Venter J.C."/>
            <person name="Strausberg R.L."/>
            <person name="Brenner S."/>
        </authorList>
    </citation>
    <scope>NUCLEOTIDE SEQUENCE [LARGE SCALE GENOMIC DNA]</scope>
</reference>
<feature type="compositionally biased region" description="Polar residues" evidence="12">
    <location>
        <begin position="328"/>
        <end position="342"/>
    </location>
</feature>
<feature type="region of interest" description="Disordered" evidence="12">
    <location>
        <begin position="1580"/>
        <end position="1599"/>
    </location>
</feature>
<comment type="function">
    <text evidence="11">Dioxygenase that catalyzes the conversion of the modified genomic base 5-methylcytosine (5mC) into 5-hydroxymethylcytosine (5hmC) and plays a key role in epigenetic chromatin reprogramming during embryonic development.</text>
</comment>
<keyword evidence="4 11" id="KW-0479">Metal-binding</keyword>
<feature type="compositionally biased region" description="Polar residues" evidence="12">
    <location>
        <begin position="612"/>
        <end position="629"/>
    </location>
</feature>
<dbReference type="GO" id="GO:0070579">
    <property type="term" value="F:DNA 5-methylcytosine dioxygenase activity"/>
    <property type="evidence" value="ECO:0007669"/>
    <property type="project" value="UniProtKB-UniRule"/>
</dbReference>
<feature type="compositionally biased region" description="Basic and acidic residues" evidence="12">
    <location>
        <begin position="346"/>
        <end position="356"/>
    </location>
</feature>
<dbReference type="GO" id="GO:0141166">
    <property type="term" value="P:chromosomal 5-methylcytosine DNA demethylation pathway"/>
    <property type="evidence" value="ECO:0007669"/>
    <property type="project" value="UniProtKB-UniRule"/>
</dbReference>
<comment type="cofactor">
    <cofactor evidence="11">
        <name>Fe(2+)</name>
        <dbReference type="ChEBI" id="CHEBI:29033"/>
    </cofactor>
    <text evidence="11">Binds 1 Fe(2+) ion per subunit.</text>
</comment>
<protein>
    <recommendedName>
        <fullName evidence="11">Methylcytosine dioxygenase TET</fullName>
        <ecNumber evidence="11">1.14.11.80</ecNumber>
    </recommendedName>
</protein>
<feature type="compositionally biased region" description="Low complexity" evidence="12">
    <location>
        <begin position="539"/>
        <end position="559"/>
    </location>
</feature>
<evidence type="ECO:0000313" key="15">
    <source>
        <dbReference type="Proteomes" id="UP000314986"/>
    </source>
</evidence>
<evidence type="ECO:0000256" key="6">
    <source>
        <dbReference type="ARBA" id="ARBA00022964"/>
    </source>
</evidence>
<feature type="compositionally biased region" description="Basic and acidic residues" evidence="12">
    <location>
        <begin position="1580"/>
        <end position="1591"/>
    </location>
</feature>
<dbReference type="GO" id="GO:0005694">
    <property type="term" value="C:chromosome"/>
    <property type="evidence" value="ECO:0007669"/>
    <property type="project" value="UniProtKB-SubCell"/>
</dbReference>
<evidence type="ECO:0000259" key="13">
    <source>
        <dbReference type="SMART" id="SM01333"/>
    </source>
</evidence>
<comment type="catalytic activity">
    <reaction evidence="11">
        <text>a 5-methyl-2'-deoxycytidine in DNA + 2-oxoglutarate + O2 = a 5-hydroxymethyl-2'-deoxycytidine in DNA + succinate + CO2</text>
        <dbReference type="Rhea" id="RHEA:52636"/>
        <dbReference type="Rhea" id="RHEA-COMP:11370"/>
        <dbReference type="Rhea" id="RHEA-COMP:13315"/>
        <dbReference type="ChEBI" id="CHEBI:15379"/>
        <dbReference type="ChEBI" id="CHEBI:16526"/>
        <dbReference type="ChEBI" id="CHEBI:16810"/>
        <dbReference type="ChEBI" id="CHEBI:30031"/>
        <dbReference type="ChEBI" id="CHEBI:85454"/>
        <dbReference type="ChEBI" id="CHEBI:136731"/>
        <dbReference type="EC" id="1.14.11.80"/>
    </reaction>
</comment>
<feature type="region of interest" description="Disordered" evidence="12">
    <location>
        <begin position="1233"/>
        <end position="1254"/>
    </location>
</feature>
<evidence type="ECO:0000256" key="4">
    <source>
        <dbReference type="ARBA" id="ARBA00022723"/>
    </source>
</evidence>
<gene>
    <name evidence="14" type="primary">tet1</name>
</gene>
<evidence type="ECO:0000256" key="9">
    <source>
        <dbReference type="ARBA" id="ARBA00047840"/>
    </source>
</evidence>
<evidence type="ECO:0000256" key="8">
    <source>
        <dbReference type="ARBA" id="ARBA00023004"/>
    </source>
</evidence>
<evidence type="ECO:0000256" key="3">
    <source>
        <dbReference type="ARBA" id="ARBA00022454"/>
    </source>
</evidence>
<comment type="similarity">
    <text evidence="2 11">Belongs to the TET family.</text>
</comment>
<feature type="region of interest" description="Disordered" evidence="12">
    <location>
        <begin position="1466"/>
        <end position="1490"/>
    </location>
</feature>
<reference evidence="15" key="3">
    <citation type="journal article" date="2014" name="Nature">
        <title>Elephant shark genome provides unique insights into gnathostome evolution.</title>
        <authorList>
            <consortium name="International Elephant Shark Genome Sequencing Consortium"/>
            <person name="Venkatesh B."/>
            <person name="Lee A.P."/>
            <person name="Ravi V."/>
            <person name="Maurya A.K."/>
            <person name="Lian M.M."/>
            <person name="Swann J.B."/>
            <person name="Ohta Y."/>
            <person name="Flajnik M.F."/>
            <person name="Sutoh Y."/>
            <person name="Kasahara M."/>
            <person name="Hoon S."/>
            <person name="Gangu V."/>
            <person name="Roy S.W."/>
            <person name="Irimia M."/>
            <person name="Korzh V."/>
            <person name="Kondrychyn I."/>
            <person name="Lim Z.W."/>
            <person name="Tay B.H."/>
            <person name="Tohari S."/>
            <person name="Kong K.W."/>
            <person name="Ho S."/>
            <person name="Lorente-Galdos B."/>
            <person name="Quilez J."/>
            <person name="Marques-Bonet T."/>
            <person name="Raney B.J."/>
            <person name="Ingham P.W."/>
            <person name="Tay A."/>
            <person name="Hillier L.W."/>
            <person name="Minx P."/>
            <person name="Boehm T."/>
            <person name="Wilson R.K."/>
            <person name="Brenner S."/>
            <person name="Warren W.C."/>
        </authorList>
    </citation>
    <scope>NUCLEOTIDE SEQUENCE [LARGE SCALE GENOMIC DNA]</scope>
</reference>
<dbReference type="SMART" id="SM01333">
    <property type="entry name" value="Tet_JBP"/>
    <property type="match status" value="1"/>
</dbReference>
<evidence type="ECO:0000256" key="11">
    <source>
        <dbReference type="RuleBase" id="RU367064"/>
    </source>
</evidence>
<dbReference type="InParanoid" id="A0A4W3HXC5"/>